<evidence type="ECO:0000313" key="1">
    <source>
        <dbReference type="EMBL" id="SER48544.1"/>
    </source>
</evidence>
<gene>
    <name evidence="1" type="ORF">SAMN05421767_1613</name>
</gene>
<protein>
    <submittedName>
        <fullName evidence="1">Uncharacterized protein</fullName>
    </submittedName>
</protein>
<dbReference type="Proteomes" id="UP000198556">
    <property type="component" value="Unassembled WGS sequence"/>
</dbReference>
<evidence type="ECO:0000313" key="2">
    <source>
        <dbReference type="Proteomes" id="UP000198556"/>
    </source>
</evidence>
<name>A0A1H9PK35_9LACT</name>
<sequence length="151" mass="17909">MCVILTQRGYVREVINDMNPYKEKDMPKIRYTFTTNRDLAKQFDEQVEVEELAERLKGEVVKDIQAIENHKTKDKDIPKIIINTKYLVLDYIVTNKMKIKDFNDLLGLSYTDSLKIRKGNLVDRKVLDHVRTFILSQDVEREEREEVQHAH</sequence>
<reference evidence="1 2" key="1">
    <citation type="submission" date="2016-10" db="EMBL/GenBank/DDBJ databases">
        <authorList>
            <person name="de Groot N.N."/>
        </authorList>
    </citation>
    <scope>NUCLEOTIDE SEQUENCE [LARGE SCALE GENOMIC DNA]</scope>
    <source>
        <strain evidence="1 2">DSM 15827</strain>
    </source>
</reference>
<dbReference type="STRING" id="137733.SAMN05421767_1613"/>
<organism evidence="1 2">
    <name type="scientific">Granulicatella balaenopterae</name>
    <dbReference type="NCBI Taxonomy" id="137733"/>
    <lineage>
        <taxon>Bacteria</taxon>
        <taxon>Bacillati</taxon>
        <taxon>Bacillota</taxon>
        <taxon>Bacilli</taxon>
        <taxon>Lactobacillales</taxon>
        <taxon>Carnobacteriaceae</taxon>
        <taxon>Granulicatella</taxon>
    </lineage>
</organism>
<proteinExistence type="predicted"/>
<dbReference type="EMBL" id="FOGF01000061">
    <property type="protein sequence ID" value="SER48544.1"/>
    <property type="molecule type" value="Genomic_DNA"/>
</dbReference>
<accession>A0A1H9PK35</accession>
<keyword evidence="2" id="KW-1185">Reference proteome</keyword>
<dbReference type="AlphaFoldDB" id="A0A1H9PK35"/>